<feature type="compositionally biased region" description="Low complexity" evidence="1">
    <location>
        <begin position="55"/>
        <end position="65"/>
    </location>
</feature>
<gene>
    <name evidence="3" type="ORF">F443_01667</name>
</gene>
<name>V9FZ55_PHYNI</name>
<keyword evidence="4" id="KW-1185">Reference proteome</keyword>
<dbReference type="InterPro" id="IPR029063">
    <property type="entry name" value="SAM-dependent_MTases_sf"/>
</dbReference>
<dbReference type="HOGENOM" id="CLU_802860_0_0_1"/>
<dbReference type="InterPro" id="IPR025789">
    <property type="entry name" value="DOT1_dom"/>
</dbReference>
<sequence>MRLHALKRTHGPVLADFPACFFSTGRIVSTATPRADTSGARAQATAPSSGAVPCSGNSAASTTSGAIPPADATVAHLAKTSSAAPVADSMDEAVPDTGSDGLCLLSDSEGDDDRSTVSSLTESSIEDSGGITCRSPMNGEDAIRAVDSLFASVKKADIRQVLGKPHNNAGEILPAGVDSLIDSIGDIDDQDIFLDVGCGLGNVLVQFALQTLVSKCYGIEVREEVLIHGLQQMDETPSLRDYCGKVAIVCAEASTIQLAFERPYGQATIILANYRLFEAHVKSHVKEQLGLHDSARVLILGEEVCPRHHASCRSAFCARWHSWKVTSVPVSWTLRADFWIYRRKTS</sequence>
<reference evidence="3 4" key="1">
    <citation type="submission" date="2013-11" db="EMBL/GenBank/DDBJ databases">
        <title>The Genome Sequence of Phytophthora parasitica P1569.</title>
        <authorList>
            <consortium name="The Broad Institute Genomics Platform"/>
            <person name="Russ C."/>
            <person name="Tyler B."/>
            <person name="Panabieres F."/>
            <person name="Shan W."/>
            <person name="Tripathy S."/>
            <person name="Grunwald N."/>
            <person name="Machado M."/>
            <person name="Johnson C.S."/>
            <person name="Arredondo F."/>
            <person name="Hong C."/>
            <person name="Coffey M."/>
            <person name="Young S.K."/>
            <person name="Zeng Q."/>
            <person name="Gargeya S."/>
            <person name="Fitzgerald M."/>
            <person name="Abouelleil A."/>
            <person name="Alvarado L."/>
            <person name="Chapman S.B."/>
            <person name="Gainer-Dewar J."/>
            <person name="Goldberg J."/>
            <person name="Griggs A."/>
            <person name="Gujja S."/>
            <person name="Hansen M."/>
            <person name="Howarth C."/>
            <person name="Imamovic A."/>
            <person name="Ireland A."/>
            <person name="Larimer J."/>
            <person name="McCowan C."/>
            <person name="Murphy C."/>
            <person name="Pearson M."/>
            <person name="Poon T.W."/>
            <person name="Priest M."/>
            <person name="Roberts A."/>
            <person name="Saif S."/>
            <person name="Shea T."/>
            <person name="Sykes S."/>
            <person name="Wortman J."/>
            <person name="Nusbaum C."/>
            <person name="Birren B."/>
        </authorList>
    </citation>
    <scope>NUCLEOTIDE SEQUENCE [LARGE SCALE GENOMIC DNA]</scope>
    <source>
        <strain evidence="3 4">P1569</strain>
    </source>
</reference>
<dbReference type="EMBL" id="ANIZ01000276">
    <property type="protein sequence ID" value="ETI55677.1"/>
    <property type="molecule type" value="Genomic_DNA"/>
</dbReference>
<dbReference type="Proteomes" id="UP000018721">
    <property type="component" value="Unassembled WGS sequence"/>
</dbReference>
<comment type="caution">
    <text evidence="3">The sequence shown here is derived from an EMBL/GenBank/DDBJ whole genome shotgun (WGS) entry which is preliminary data.</text>
</comment>
<accession>V9FZ55</accession>
<evidence type="ECO:0000313" key="4">
    <source>
        <dbReference type="Proteomes" id="UP000018721"/>
    </source>
</evidence>
<feature type="domain" description="DOT1" evidence="2">
    <location>
        <begin position="170"/>
        <end position="339"/>
    </location>
</feature>
<protein>
    <recommendedName>
        <fullName evidence="2">DOT1 domain-containing protein</fullName>
    </recommendedName>
</protein>
<evidence type="ECO:0000256" key="1">
    <source>
        <dbReference type="SAM" id="MobiDB-lite"/>
    </source>
</evidence>
<dbReference type="Gene3D" id="3.40.50.150">
    <property type="entry name" value="Vaccinia Virus protein VP39"/>
    <property type="match status" value="1"/>
</dbReference>
<dbReference type="OrthoDB" id="443402at2759"/>
<dbReference type="Pfam" id="PF08123">
    <property type="entry name" value="DOT1"/>
    <property type="match status" value="1"/>
</dbReference>
<organism evidence="3 4">
    <name type="scientific">Phytophthora nicotianae P1569</name>
    <dbReference type="NCBI Taxonomy" id="1317065"/>
    <lineage>
        <taxon>Eukaryota</taxon>
        <taxon>Sar</taxon>
        <taxon>Stramenopiles</taxon>
        <taxon>Oomycota</taxon>
        <taxon>Peronosporomycetes</taxon>
        <taxon>Peronosporales</taxon>
        <taxon>Peronosporaceae</taxon>
        <taxon>Phytophthora</taxon>
    </lineage>
</organism>
<feature type="region of interest" description="Disordered" evidence="1">
    <location>
        <begin position="32"/>
        <end position="65"/>
    </location>
</feature>
<dbReference type="eggNOG" id="ENOG502RC9P">
    <property type="taxonomic scope" value="Eukaryota"/>
</dbReference>
<evidence type="ECO:0000259" key="2">
    <source>
        <dbReference type="Pfam" id="PF08123"/>
    </source>
</evidence>
<proteinExistence type="predicted"/>
<feature type="region of interest" description="Disordered" evidence="1">
    <location>
        <begin position="84"/>
        <end position="137"/>
    </location>
</feature>
<evidence type="ECO:0000313" key="3">
    <source>
        <dbReference type="EMBL" id="ETI55677.1"/>
    </source>
</evidence>
<dbReference type="AlphaFoldDB" id="V9FZ55"/>
<dbReference type="SUPFAM" id="SSF53335">
    <property type="entry name" value="S-adenosyl-L-methionine-dependent methyltransferases"/>
    <property type="match status" value="1"/>
</dbReference>
<dbReference type="GO" id="GO:0031151">
    <property type="term" value="F:histone H3K79 methyltransferase activity"/>
    <property type="evidence" value="ECO:0007669"/>
    <property type="project" value="InterPro"/>
</dbReference>